<keyword evidence="3" id="KW-1185">Reference proteome</keyword>
<feature type="region of interest" description="Disordered" evidence="1">
    <location>
        <begin position="1"/>
        <end position="24"/>
    </location>
</feature>
<feature type="compositionally biased region" description="Polar residues" evidence="1">
    <location>
        <begin position="1"/>
        <end position="10"/>
    </location>
</feature>
<evidence type="ECO:0000256" key="1">
    <source>
        <dbReference type="SAM" id="MobiDB-lite"/>
    </source>
</evidence>
<gene>
    <name evidence="2" type="ORF">D0Y65_037618</name>
</gene>
<comment type="caution">
    <text evidence="2">The sequence shown here is derived from an EMBL/GenBank/DDBJ whole genome shotgun (WGS) entry which is preliminary data.</text>
</comment>
<dbReference type="Proteomes" id="UP000289340">
    <property type="component" value="Chromosome 14"/>
</dbReference>
<proteinExistence type="predicted"/>
<accession>A0A445H149</accession>
<evidence type="ECO:0000313" key="3">
    <source>
        <dbReference type="Proteomes" id="UP000289340"/>
    </source>
</evidence>
<name>A0A445H149_GLYSO</name>
<protein>
    <submittedName>
        <fullName evidence="2">Uncharacterized protein</fullName>
    </submittedName>
</protein>
<dbReference type="EMBL" id="QZWG01000014">
    <property type="protein sequence ID" value="RZB67327.1"/>
    <property type="molecule type" value="Genomic_DNA"/>
</dbReference>
<organism evidence="2 3">
    <name type="scientific">Glycine soja</name>
    <name type="common">Wild soybean</name>
    <dbReference type="NCBI Taxonomy" id="3848"/>
    <lineage>
        <taxon>Eukaryota</taxon>
        <taxon>Viridiplantae</taxon>
        <taxon>Streptophyta</taxon>
        <taxon>Embryophyta</taxon>
        <taxon>Tracheophyta</taxon>
        <taxon>Spermatophyta</taxon>
        <taxon>Magnoliopsida</taxon>
        <taxon>eudicotyledons</taxon>
        <taxon>Gunneridae</taxon>
        <taxon>Pentapetalae</taxon>
        <taxon>rosids</taxon>
        <taxon>fabids</taxon>
        <taxon>Fabales</taxon>
        <taxon>Fabaceae</taxon>
        <taxon>Papilionoideae</taxon>
        <taxon>50 kb inversion clade</taxon>
        <taxon>NPAAA clade</taxon>
        <taxon>indigoferoid/millettioid clade</taxon>
        <taxon>Phaseoleae</taxon>
        <taxon>Glycine</taxon>
        <taxon>Glycine subgen. Soja</taxon>
    </lineage>
</organism>
<evidence type="ECO:0000313" key="2">
    <source>
        <dbReference type="EMBL" id="RZB67327.1"/>
    </source>
</evidence>
<reference evidence="2 3" key="1">
    <citation type="submission" date="2018-09" db="EMBL/GenBank/DDBJ databases">
        <title>A high-quality reference genome of wild soybean provides a powerful tool to mine soybean genomes.</title>
        <authorList>
            <person name="Xie M."/>
            <person name="Chung C.Y.L."/>
            <person name="Li M.-W."/>
            <person name="Wong F.-L."/>
            <person name="Chan T.-F."/>
            <person name="Lam H.-M."/>
        </authorList>
    </citation>
    <scope>NUCLEOTIDE SEQUENCE [LARGE SCALE GENOMIC DNA]</scope>
    <source>
        <strain evidence="3">cv. W05</strain>
        <tissue evidence="2">Hypocotyl of etiolated seedlings</tissue>
    </source>
</reference>
<sequence length="103" mass="11530">MSKVQLSLQQSHRHQNMKNRGVNEMTPEKLRFKAICNHFIVKFEHNGNNFIEVEAVDEGVEHDDVVGEVVLEKLPEDVECKSDLVDVAKAIDEDGESDVAGAV</sequence>
<dbReference type="AlphaFoldDB" id="A0A445H149"/>